<gene>
    <name evidence="1" type="ORF">DSO57_1017110</name>
</gene>
<protein>
    <submittedName>
        <fullName evidence="1">Uncharacterized protein</fullName>
    </submittedName>
</protein>
<dbReference type="EMBL" id="QTSX02000781">
    <property type="protein sequence ID" value="KAJ9085110.1"/>
    <property type="molecule type" value="Genomic_DNA"/>
</dbReference>
<name>A0ACC2UEF5_9FUNG</name>
<evidence type="ECO:0000313" key="1">
    <source>
        <dbReference type="EMBL" id="KAJ9085110.1"/>
    </source>
</evidence>
<dbReference type="Proteomes" id="UP001165960">
    <property type="component" value="Unassembled WGS sequence"/>
</dbReference>
<reference evidence="1" key="1">
    <citation type="submission" date="2022-04" db="EMBL/GenBank/DDBJ databases">
        <title>Genome of the entomopathogenic fungus Entomophthora muscae.</title>
        <authorList>
            <person name="Elya C."/>
            <person name="Lovett B.R."/>
            <person name="Lee E."/>
            <person name="Macias A.M."/>
            <person name="Hajek A.E."/>
            <person name="De Bivort B.L."/>
            <person name="Kasson M.T."/>
            <person name="De Fine Licht H.H."/>
            <person name="Stajich J.E."/>
        </authorList>
    </citation>
    <scope>NUCLEOTIDE SEQUENCE</scope>
    <source>
        <strain evidence="1">Berkeley</strain>
    </source>
</reference>
<proteinExistence type="predicted"/>
<accession>A0ACC2UEF5</accession>
<comment type="caution">
    <text evidence="1">The sequence shown here is derived from an EMBL/GenBank/DDBJ whole genome shotgun (WGS) entry which is preliminary data.</text>
</comment>
<sequence>MSVTNHGDEKPSAGSGFNFRSALKRMTGPWKATSKSNLSIDTATPDSIQEEPENKDSHN</sequence>
<evidence type="ECO:0000313" key="2">
    <source>
        <dbReference type="Proteomes" id="UP001165960"/>
    </source>
</evidence>
<organism evidence="1 2">
    <name type="scientific">Entomophthora muscae</name>
    <dbReference type="NCBI Taxonomy" id="34485"/>
    <lineage>
        <taxon>Eukaryota</taxon>
        <taxon>Fungi</taxon>
        <taxon>Fungi incertae sedis</taxon>
        <taxon>Zoopagomycota</taxon>
        <taxon>Entomophthoromycotina</taxon>
        <taxon>Entomophthoromycetes</taxon>
        <taxon>Entomophthorales</taxon>
        <taxon>Entomophthoraceae</taxon>
        <taxon>Entomophthora</taxon>
    </lineage>
</organism>
<keyword evidence="2" id="KW-1185">Reference proteome</keyword>